<feature type="binding site" evidence="10">
    <location>
        <position position="84"/>
    </location>
    <ligand>
        <name>Mg(2+)</name>
        <dbReference type="ChEBI" id="CHEBI:18420"/>
    </ligand>
</feature>
<dbReference type="GO" id="GO:0036222">
    <property type="term" value="F:XTP diphosphatase activity"/>
    <property type="evidence" value="ECO:0007669"/>
    <property type="project" value="UniProtKB-UniRule"/>
</dbReference>
<keyword evidence="6 10" id="KW-0460">Magnesium</keyword>
<evidence type="ECO:0000256" key="10">
    <source>
        <dbReference type="HAMAP-Rule" id="MF_01405"/>
    </source>
</evidence>
<dbReference type="PANTHER" id="PTHR11067:SF9">
    <property type="entry name" value="INOSINE TRIPHOSPHATE PYROPHOSPHATASE"/>
    <property type="match status" value="1"/>
</dbReference>
<comment type="function">
    <text evidence="10">Pyrophosphatase that catalyzes the hydrolysis of nucleoside triphosphates to their monophosphate derivatives, with a high preference for the non-canonical purine nucleotides XTP (xanthosine triphosphate), dITP (deoxyinosine triphosphate) and ITP. Seems to function as a house-cleaning enzyme that removes non-canonical purine nucleotides from the nucleotide pool, thus preventing their incorporation into DNA/RNA and avoiding chromosomal lesions.</text>
</comment>
<evidence type="ECO:0000313" key="12">
    <source>
        <dbReference type="EMBL" id="STY28214.1"/>
    </source>
</evidence>
<evidence type="ECO:0000256" key="7">
    <source>
        <dbReference type="ARBA" id="ARBA00023080"/>
    </source>
</evidence>
<dbReference type="Gene3D" id="3.90.950.10">
    <property type="match status" value="1"/>
</dbReference>
<organism evidence="12 13">
    <name type="scientific">Legionella wadsworthii</name>
    <dbReference type="NCBI Taxonomy" id="28088"/>
    <lineage>
        <taxon>Bacteria</taxon>
        <taxon>Pseudomonadati</taxon>
        <taxon>Pseudomonadota</taxon>
        <taxon>Gammaproteobacteria</taxon>
        <taxon>Legionellales</taxon>
        <taxon>Legionellaceae</taxon>
        <taxon>Legionella</taxon>
    </lineage>
</organism>
<sequence length="211" mass="23228">MNPWIPREYKYAFENLIMKEIILATSNAGKIKELSDLLAPIECIPQSGLGISDAEENGYSFIENALIKARHASLHSKRPALADDSGLVVPALNGEPGIYSARYAGKNATDAENIQLLLEKMSGVPYDQREAWFYCAIALVKHATDPMPIIATGMCHGIIHSQSLGEGGFGYDPIFYIPEFECTVAQLPAKIKNNISHRAQALKQLRDLIKN</sequence>
<evidence type="ECO:0000256" key="2">
    <source>
        <dbReference type="ARBA" id="ARBA00011738"/>
    </source>
</evidence>
<dbReference type="EC" id="3.6.1.66" evidence="10"/>
<evidence type="ECO:0000256" key="9">
    <source>
        <dbReference type="ARBA" id="ARBA00052017"/>
    </source>
</evidence>
<accession>A0A378LN84</accession>
<dbReference type="EMBL" id="UGPB01000001">
    <property type="protein sequence ID" value="STY28214.1"/>
    <property type="molecule type" value="Genomic_DNA"/>
</dbReference>
<dbReference type="GO" id="GO:0036220">
    <property type="term" value="F:ITP diphosphatase activity"/>
    <property type="evidence" value="ECO:0007669"/>
    <property type="project" value="UniProtKB-UniRule"/>
</dbReference>
<comment type="similarity">
    <text evidence="1 10 11">Belongs to the HAM1 NTPase family.</text>
</comment>
<proteinExistence type="inferred from homology"/>
<dbReference type="GO" id="GO:0009146">
    <property type="term" value="P:purine nucleoside triphosphate catabolic process"/>
    <property type="evidence" value="ECO:0007669"/>
    <property type="project" value="UniProtKB-UniRule"/>
</dbReference>
<dbReference type="GO" id="GO:0035870">
    <property type="term" value="F:dITP diphosphatase activity"/>
    <property type="evidence" value="ECO:0007669"/>
    <property type="project" value="UniProtKB-UniRule"/>
</dbReference>
<comment type="cofactor">
    <cofactor evidence="10">
        <name>Mg(2+)</name>
        <dbReference type="ChEBI" id="CHEBI:18420"/>
    </cofactor>
    <text evidence="10">Binds 1 Mg(2+) ion per subunit.</text>
</comment>
<name>A0A378LN84_9GAMM</name>
<evidence type="ECO:0000256" key="1">
    <source>
        <dbReference type="ARBA" id="ARBA00008023"/>
    </source>
</evidence>
<comment type="catalytic activity">
    <reaction evidence="8 10">
        <text>dITP + H2O = dIMP + diphosphate + H(+)</text>
        <dbReference type="Rhea" id="RHEA:28342"/>
        <dbReference type="ChEBI" id="CHEBI:15377"/>
        <dbReference type="ChEBI" id="CHEBI:15378"/>
        <dbReference type="ChEBI" id="CHEBI:33019"/>
        <dbReference type="ChEBI" id="CHEBI:61194"/>
        <dbReference type="ChEBI" id="CHEBI:61382"/>
        <dbReference type="EC" id="3.6.1.66"/>
    </reaction>
</comment>
<dbReference type="GO" id="GO:0005829">
    <property type="term" value="C:cytosol"/>
    <property type="evidence" value="ECO:0007669"/>
    <property type="project" value="TreeGrafter"/>
</dbReference>
<reference evidence="12 13" key="1">
    <citation type="submission" date="2018-06" db="EMBL/GenBank/DDBJ databases">
        <authorList>
            <consortium name="Pathogen Informatics"/>
            <person name="Doyle S."/>
        </authorList>
    </citation>
    <scope>NUCLEOTIDE SEQUENCE [LARGE SCALE GENOMIC DNA]</scope>
    <source>
        <strain evidence="12 13">NCTC11532</strain>
    </source>
</reference>
<comment type="subunit">
    <text evidence="2 10">Homodimer.</text>
</comment>
<evidence type="ECO:0000256" key="6">
    <source>
        <dbReference type="ARBA" id="ARBA00022842"/>
    </source>
</evidence>
<feature type="binding site" evidence="10">
    <location>
        <position position="192"/>
    </location>
    <ligand>
        <name>substrate</name>
    </ligand>
</feature>
<keyword evidence="13" id="KW-1185">Reference proteome</keyword>
<dbReference type="Proteomes" id="UP000255297">
    <property type="component" value="Unassembled WGS sequence"/>
</dbReference>
<dbReference type="GO" id="GO:0017111">
    <property type="term" value="F:ribonucleoside triphosphate phosphatase activity"/>
    <property type="evidence" value="ECO:0007669"/>
    <property type="project" value="InterPro"/>
</dbReference>
<dbReference type="GO" id="GO:0000166">
    <property type="term" value="F:nucleotide binding"/>
    <property type="evidence" value="ECO:0007669"/>
    <property type="project" value="UniProtKB-KW"/>
</dbReference>
<gene>
    <name evidence="12" type="primary">yggV</name>
    <name evidence="12" type="ORF">NCTC11532_00384</name>
</gene>
<dbReference type="SUPFAM" id="SSF52972">
    <property type="entry name" value="ITPase-like"/>
    <property type="match status" value="1"/>
</dbReference>
<dbReference type="PANTHER" id="PTHR11067">
    <property type="entry name" value="INOSINE TRIPHOSPHATE PYROPHOSPHATASE/HAM1 PROTEIN"/>
    <property type="match status" value="1"/>
</dbReference>
<feature type="binding site" evidence="10">
    <location>
        <begin position="25"/>
        <end position="30"/>
    </location>
    <ligand>
        <name>substrate</name>
    </ligand>
</feature>
<dbReference type="NCBIfam" id="TIGR00042">
    <property type="entry name" value="RdgB/HAM1 family non-canonical purine NTP pyrophosphatase"/>
    <property type="match status" value="1"/>
</dbReference>
<evidence type="ECO:0000256" key="11">
    <source>
        <dbReference type="RuleBase" id="RU003781"/>
    </source>
</evidence>
<feature type="binding site" evidence="10">
    <location>
        <begin position="197"/>
        <end position="198"/>
    </location>
    <ligand>
        <name>substrate</name>
    </ligand>
</feature>
<dbReference type="CDD" id="cd00515">
    <property type="entry name" value="HAM1"/>
    <property type="match status" value="1"/>
</dbReference>
<dbReference type="GO" id="GO:0009117">
    <property type="term" value="P:nucleotide metabolic process"/>
    <property type="evidence" value="ECO:0007669"/>
    <property type="project" value="UniProtKB-KW"/>
</dbReference>
<dbReference type="STRING" id="1122170.GCA_000701265_02293"/>
<protein>
    <recommendedName>
        <fullName evidence="10">dITP/XTP pyrophosphatase</fullName>
        <ecNumber evidence="10">3.6.1.66</ecNumber>
    </recommendedName>
    <alternativeName>
        <fullName evidence="10">Non-canonical purine NTP pyrophosphatase</fullName>
    </alternativeName>
    <alternativeName>
        <fullName evidence="10">Non-standard purine NTP pyrophosphatase</fullName>
    </alternativeName>
    <alternativeName>
        <fullName evidence="10">Nucleoside-triphosphate diphosphatase</fullName>
    </alternativeName>
    <alternativeName>
        <fullName evidence="10">Nucleoside-triphosphate pyrophosphatase</fullName>
        <shortName evidence="10">NTPase</shortName>
    </alternativeName>
</protein>
<feature type="binding site" evidence="10">
    <location>
        <position position="55"/>
    </location>
    <ligand>
        <name>Mg(2+)</name>
        <dbReference type="ChEBI" id="CHEBI:18420"/>
    </ligand>
</feature>
<keyword evidence="5 10" id="KW-0378">Hydrolase</keyword>
<keyword evidence="7 10" id="KW-0546">Nucleotide metabolism</keyword>
<evidence type="ECO:0000256" key="3">
    <source>
        <dbReference type="ARBA" id="ARBA00022723"/>
    </source>
</evidence>
<dbReference type="InterPro" id="IPR029001">
    <property type="entry name" value="ITPase-like_fam"/>
</dbReference>
<feature type="active site" description="Proton acceptor" evidence="10">
    <location>
        <position position="84"/>
    </location>
</feature>
<evidence type="ECO:0000256" key="5">
    <source>
        <dbReference type="ARBA" id="ARBA00022801"/>
    </source>
</evidence>
<dbReference type="InterPro" id="IPR002637">
    <property type="entry name" value="RdgB/HAM1"/>
</dbReference>
<feature type="binding site" evidence="10">
    <location>
        <begin position="169"/>
        <end position="172"/>
    </location>
    <ligand>
        <name>substrate</name>
    </ligand>
</feature>
<keyword evidence="3 10" id="KW-0479">Metal-binding</keyword>
<dbReference type="Pfam" id="PF01725">
    <property type="entry name" value="Ham1p_like"/>
    <property type="match status" value="1"/>
</dbReference>
<keyword evidence="4 10" id="KW-0547">Nucleotide-binding</keyword>
<comment type="catalytic activity">
    <reaction evidence="9 10">
        <text>XTP + H2O = XMP + diphosphate + H(+)</text>
        <dbReference type="Rhea" id="RHEA:28610"/>
        <dbReference type="ChEBI" id="CHEBI:15377"/>
        <dbReference type="ChEBI" id="CHEBI:15378"/>
        <dbReference type="ChEBI" id="CHEBI:33019"/>
        <dbReference type="ChEBI" id="CHEBI:57464"/>
        <dbReference type="ChEBI" id="CHEBI:61314"/>
        <dbReference type="EC" id="3.6.1.66"/>
    </reaction>
</comment>
<evidence type="ECO:0000256" key="8">
    <source>
        <dbReference type="ARBA" id="ARBA00051875"/>
    </source>
</evidence>
<dbReference type="GO" id="GO:0046872">
    <property type="term" value="F:metal ion binding"/>
    <property type="evidence" value="ECO:0007669"/>
    <property type="project" value="UniProtKB-KW"/>
</dbReference>
<dbReference type="InterPro" id="IPR020922">
    <property type="entry name" value="dITP/XTP_pyrophosphatase"/>
</dbReference>
<dbReference type="FunFam" id="3.90.950.10:FF:000001">
    <property type="entry name" value="dITP/XTP pyrophosphatase"/>
    <property type="match status" value="1"/>
</dbReference>
<evidence type="ECO:0000256" key="4">
    <source>
        <dbReference type="ARBA" id="ARBA00022741"/>
    </source>
</evidence>
<feature type="binding site" evidence="10">
    <location>
        <position position="85"/>
    </location>
    <ligand>
        <name>substrate</name>
    </ligand>
</feature>
<evidence type="ECO:0000313" key="13">
    <source>
        <dbReference type="Proteomes" id="UP000255297"/>
    </source>
</evidence>
<dbReference type="HAMAP" id="MF_01405">
    <property type="entry name" value="Non_canon_purine_NTPase"/>
    <property type="match status" value="1"/>
</dbReference>
<comment type="catalytic activity">
    <reaction evidence="10">
        <text>ITP + H2O = IMP + diphosphate + H(+)</text>
        <dbReference type="Rhea" id="RHEA:29399"/>
        <dbReference type="ChEBI" id="CHEBI:15377"/>
        <dbReference type="ChEBI" id="CHEBI:15378"/>
        <dbReference type="ChEBI" id="CHEBI:33019"/>
        <dbReference type="ChEBI" id="CHEBI:58053"/>
        <dbReference type="ChEBI" id="CHEBI:61402"/>
        <dbReference type="EC" id="3.6.1.66"/>
    </reaction>
</comment>
<dbReference type="AlphaFoldDB" id="A0A378LN84"/>